<evidence type="ECO:0000256" key="1">
    <source>
        <dbReference type="ARBA" id="ARBA00004196"/>
    </source>
</evidence>
<dbReference type="Pfam" id="PF01497">
    <property type="entry name" value="Peripla_BP_2"/>
    <property type="match status" value="1"/>
</dbReference>
<gene>
    <name evidence="7" type="ORF">CEV32_2920</name>
</gene>
<dbReference type="Proteomes" id="UP000216345">
    <property type="component" value="Unassembled WGS sequence"/>
</dbReference>
<reference evidence="7 8" key="1">
    <citation type="submission" date="2017-07" db="EMBL/GenBank/DDBJ databases">
        <title>Phylogenetic study on the rhizospheric bacterium Ochrobactrum sp. A44.</title>
        <authorList>
            <person name="Krzyzanowska D.M."/>
            <person name="Ossowicki A."/>
            <person name="Rajewska M."/>
            <person name="Maciag T."/>
            <person name="Kaczynski Z."/>
            <person name="Czerwicka M."/>
            <person name="Jafra S."/>
        </authorList>
    </citation>
    <scope>NUCLEOTIDE SEQUENCE [LARGE SCALE GENOMIC DNA]</scope>
    <source>
        <strain evidence="7 8">PR17</strain>
    </source>
</reference>
<dbReference type="GO" id="GO:0030288">
    <property type="term" value="C:outer membrane-bounded periplasmic space"/>
    <property type="evidence" value="ECO:0007669"/>
    <property type="project" value="TreeGrafter"/>
</dbReference>
<comment type="subcellular location">
    <subcellularLocation>
        <location evidence="1">Cell envelope</location>
    </subcellularLocation>
</comment>
<proteinExistence type="inferred from homology"/>
<comment type="similarity">
    <text evidence="2">Belongs to the bacterial solute-binding protein 8 family.</text>
</comment>
<comment type="caution">
    <text evidence="7">The sequence shown here is derived from an EMBL/GenBank/DDBJ whole genome shotgun (WGS) entry which is preliminary data.</text>
</comment>
<evidence type="ECO:0000256" key="4">
    <source>
        <dbReference type="ARBA" id="ARBA00022496"/>
    </source>
</evidence>
<dbReference type="SUPFAM" id="SSF53807">
    <property type="entry name" value="Helical backbone' metal receptor"/>
    <property type="match status" value="1"/>
</dbReference>
<accession>A0A256F034</accession>
<dbReference type="AlphaFoldDB" id="A0A256F034"/>
<dbReference type="Gene3D" id="3.40.50.1980">
    <property type="entry name" value="Nitrogenase molybdenum iron protein domain"/>
    <property type="match status" value="2"/>
</dbReference>
<evidence type="ECO:0000313" key="7">
    <source>
        <dbReference type="EMBL" id="OYR08207.1"/>
    </source>
</evidence>
<dbReference type="GO" id="GO:1901678">
    <property type="term" value="P:iron coordination entity transport"/>
    <property type="evidence" value="ECO:0007669"/>
    <property type="project" value="UniProtKB-ARBA"/>
</dbReference>
<dbReference type="InterPro" id="IPR002491">
    <property type="entry name" value="ABC_transptr_periplasmic_BD"/>
</dbReference>
<evidence type="ECO:0000256" key="2">
    <source>
        <dbReference type="ARBA" id="ARBA00008814"/>
    </source>
</evidence>
<dbReference type="PANTHER" id="PTHR30532">
    <property type="entry name" value="IRON III DICITRATE-BINDING PERIPLASMIC PROTEIN"/>
    <property type="match status" value="1"/>
</dbReference>
<evidence type="ECO:0000259" key="6">
    <source>
        <dbReference type="PROSITE" id="PS50983"/>
    </source>
</evidence>
<dbReference type="PROSITE" id="PS50983">
    <property type="entry name" value="FE_B12_PBP"/>
    <property type="match status" value="1"/>
</dbReference>
<dbReference type="EMBL" id="NNRK01000035">
    <property type="protein sequence ID" value="OYR08207.1"/>
    <property type="molecule type" value="Genomic_DNA"/>
</dbReference>
<protein>
    <submittedName>
        <fullName evidence="7">Periplasmic binding family protein</fullName>
    </submittedName>
</protein>
<sequence>MRRFGKSEAPLCGGLDAQRSKISRRKALGLLAALALPNVARANPFARIAAIDWAMLECLMVLGVTPTAVTELIRFREDAVEPAIPASVIDLGLRGSPNFELLYLLKPDLILSSPFYTRHEDALKSIAPVMSLPFYVRGEGPYAKSLEAVSELGRKLDLNAKAVEVLNNQANFLFDTKEALKPFASRPTYLINIGDARHFRAFGNDSMFGDILERLGLPNAWTDRSRYTFAAPVPLENLAANPDARIIIISEIPVESRNSLRNSVIWQSLKPVREGRVYMLDNINPYGGITAGLRFARLLKEALQTSREASL</sequence>
<keyword evidence="4" id="KW-0408">Iron</keyword>
<dbReference type="OrthoDB" id="8370650at2"/>
<name>A0A256F034_9HYPH</name>
<keyword evidence="8" id="KW-1185">Reference proteome</keyword>
<dbReference type="PANTHER" id="PTHR30532:SF1">
    <property type="entry name" value="IRON(3+)-HYDROXAMATE-BINDING PROTEIN FHUD"/>
    <property type="match status" value="1"/>
</dbReference>
<dbReference type="CDD" id="cd01146">
    <property type="entry name" value="FhuD"/>
    <property type="match status" value="1"/>
</dbReference>
<feature type="domain" description="Fe/B12 periplasmic-binding" evidence="6">
    <location>
        <begin position="47"/>
        <end position="310"/>
    </location>
</feature>
<organism evidence="7 8">
    <name type="scientific">Brucella rhizosphaerae</name>
    <dbReference type="NCBI Taxonomy" id="571254"/>
    <lineage>
        <taxon>Bacteria</taxon>
        <taxon>Pseudomonadati</taxon>
        <taxon>Pseudomonadota</taxon>
        <taxon>Alphaproteobacteria</taxon>
        <taxon>Hyphomicrobiales</taxon>
        <taxon>Brucellaceae</taxon>
        <taxon>Brucella/Ochrobactrum group</taxon>
        <taxon>Brucella</taxon>
    </lineage>
</organism>
<keyword evidence="5" id="KW-0732">Signal</keyword>
<keyword evidence="4" id="KW-0406">Ion transport</keyword>
<keyword evidence="4" id="KW-0410">Iron transport</keyword>
<evidence type="ECO:0000256" key="3">
    <source>
        <dbReference type="ARBA" id="ARBA00022448"/>
    </source>
</evidence>
<dbReference type="InterPro" id="IPR051313">
    <property type="entry name" value="Bact_iron-sidero_bind"/>
</dbReference>
<keyword evidence="3" id="KW-0813">Transport</keyword>
<dbReference type="PRINTS" id="PR01715">
    <property type="entry name" value="FERRIBNDNGPP"/>
</dbReference>
<evidence type="ECO:0000313" key="8">
    <source>
        <dbReference type="Proteomes" id="UP000216345"/>
    </source>
</evidence>
<evidence type="ECO:0000256" key="5">
    <source>
        <dbReference type="ARBA" id="ARBA00022729"/>
    </source>
</evidence>
<dbReference type="RefSeq" id="WP_094579404.1">
    <property type="nucleotide sequence ID" value="NZ_JBHEEL010000005.1"/>
</dbReference>